<protein>
    <submittedName>
        <fullName evidence="9">Sulfatase-like hydrolase/transferase</fullName>
    </submittedName>
</protein>
<dbReference type="PANTHER" id="PTHR45953:SF1">
    <property type="entry name" value="IDURONATE 2-SULFATASE"/>
    <property type="match status" value="1"/>
</dbReference>
<evidence type="ECO:0000259" key="8">
    <source>
        <dbReference type="Pfam" id="PF01847"/>
    </source>
</evidence>
<dbReference type="RefSeq" id="WP_289166037.1">
    <property type="nucleotide sequence ID" value="NZ_JASZZN010000020.1"/>
</dbReference>
<evidence type="ECO:0000313" key="10">
    <source>
        <dbReference type="Proteomes" id="UP001239462"/>
    </source>
</evidence>
<feature type="domain" description="Sulfatase N-terminal" evidence="7">
    <location>
        <begin position="39"/>
        <end position="389"/>
    </location>
</feature>
<dbReference type="CDD" id="cd16030">
    <property type="entry name" value="iduronate-2-sulfatase"/>
    <property type="match status" value="1"/>
</dbReference>
<feature type="domain" description="von Hippel-Lindau disease tumour suppressor beta" evidence="8">
    <location>
        <begin position="509"/>
        <end position="566"/>
    </location>
</feature>
<dbReference type="EMBL" id="JASZZN010000020">
    <property type="protein sequence ID" value="MDM4018280.1"/>
    <property type="molecule type" value="Genomic_DNA"/>
</dbReference>
<dbReference type="Gene3D" id="2.60.40.780">
    <property type="entry name" value="von Hippel-Lindau disease tumour suppressor, beta domain"/>
    <property type="match status" value="1"/>
</dbReference>
<sequence length="584" mass="65413">MTIVRRVSSQFLMLCVGIGALIDSAHCQEASIQTSSSPPNVLFIAMDDLNDWIGVLGGHPQTITPNLDRLANSSVLFDNAHCTAPACNPSRTAIFTGQSPHRTGVYSNLQKMRDVLPEAELLPKVFSRHGYHASGSGKLLHYFIDAASWDEYFPAAETENPFPRTLMPKSRPVSLPRGGPWQYVETDWGPLDASDEQAGGDYLVAKWVGEQLQRPRDGKPFFLACGIYRPHEPWFVPQKYFAPFPIESIQLPPGYKADDLEDLPTPARSLARNRYFAHIVEQHQWKQAIQGYLASIHYADAMLGNILDALQRSPHADNTVVVLWSDHGWHLGEKEHWQKYTAWRACTRVPLMIQVPEGTPGLPRGTTASRCSEPVNLLSLAPTLLELCGLPAEPVHDGPSLVPLLNDPHAQWNHVSVTFLQRPGSFGLSSKRWRLVHYANGDEELYDIATDPYEWNNLASDPSLDSLRNRLRAKAPADFAPSPKPTFDALTELTWQPLNDELAPASNPSGSRFDIVFLNRTDQTVKLWWMSPQGKPVPYETIAKGKRLRRQTRPGAVWMIRDADDENLGYFRVDDRTAKAIVPQ</sequence>
<organism evidence="9 10">
    <name type="scientific">Roseiconus lacunae</name>
    <dbReference type="NCBI Taxonomy" id="2605694"/>
    <lineage>
        <taxon>Bacteria</taxon>
        <taxon>Pseudomonadati</taxon>
        <taxon>Planctomycetota</taxon>
        <taxon>Planctomycetia</taxon>
        <taxon>Pirellulales</taxon>
        <taxon>Pirellulaceae</taxon>
        <taxon>Roseiconus</taxon>
    </lineage>
</organism>
<dbReference type="Proteomes" id="UP001239462">
    <property type="component" value="Unassembled WGS sequence"/>
</dbReference>
<dbReference type="InterPro" id="IPR017850">
    <property type="entry name" value="Alkaline_phosphatase_core_sf"/>
</dbReference>
<dbReference type="InterPro" id="IPR024053">
    <property type="entry name" value="VHL_beta_dom"/>
</dbReference>
<evidence type="ECO:0000256" key="2">
    <source>
        <dbReference type="ARBA" id="ARBA00008779"/>
    </source>
</evidence>
<dbReference type="InterPro" id="IPR035874">
    <property type="entry name" value="IDS"/>
</dbReference>
<keyword evidence="6" id="KW-0106">Calcium</keyword>
<evidence type="ECO:0000259" key="7">
    <source>
        <dbReference type="Pfam" id="PF00884"/>
    </source>
</evidence>
<name>A0ABT7PP43_9BACT</name>
<dbReference type="SUPFAM" id="SSF49468">
    <property type="entry name" value="VHL"/>
    <property type="match status" value="1"/>
</dbReference>
<dbReference type="InterPro" id="IPR037140">
    <property type="entry name" value="VHL_beta_dom_sf"/>
</dbReference>
<evidence type="ECO:0000256" key="6">
    <source>
        <dbReference type="ARBA" id="ARBA00022837"/>
    </source>
</evidence>
<comment type="cofactor">
    <cofactor evidence="1">
        <name>Ca(2+)</name>
        <dbReference type="ChEBI" id="CHEBI:29108"/>
    </cofactor>
</comment>
<keyword evidence="3" id="KW-0479">Metal-binding</keyword>
<comment type="similarity">
    <text evidence="2">Belongs to the sulfatase family.</text>
</comment>
<reference evidence="9 10" key="1">
    <citation type="submission" date="2023-06" db="EMBL/GenBank/DDBJ databases">
        <title>Roseiconus lacunae JC819 isolated from Gulf of Mannar region, Tamil Nadu.</title>
        <authorList>
            <person name="Pk S."/>
            <person name="Ch S."/>
            <person name="Ch V.R."/>
        </authorList>
    </citation>
    <scope>NUCLEOTIDE SEQUENCE [LARGE SCALE GENOMIC DNA]</scope>
    <source>
        <strain evidence="9 10">JC819</strain>
    </source>
</reference>
<evidence type="ECO:0000256" key="4">
    <source>
        <dbReference type="ARBA" id="ARBA00022729"/>
    </source>
</evidence>
<keyword evidence="5" id="KW-0378">Hydrolase</keyword>
<keyword evidence="10" id="KW-1185">Reference proteome</keyword>
<evidence type="ECO:0000256" key="3">
    <source>
        <dbReference type="ARBA" id="ARBA00022723"/>
    </source>
</evidence>
<comment type="caution">
    <text evidence="9">The sequence shown here is derived from an EMBL/GenBank/DDBJ whole genome shotgun (WGS) entry which is preliminary data.</text>
</comment>
<dbReference type="Pfam" id="PF00884">
    <property type="entry name" value="Sulfatase"/>
    <property type="match status" value="1"/>
</dbReference>
<keyword evidence="4" id="KW-0732">Signal</keyword>
<dbReference type="InterPro" id="IPR036208">
    <property type="entry name" value="VHL_sf"/>
</dbReference>
<evidence type="ECO:0000256" key="5">
    <source>
        <dbReference type="ARBA" id="ARBA00022801"/>
    </source>
</evidence>
<accession>A0ABT7PP43</accession>
<dbReference type="PANTHER" id="PTHR45953">
    <property type="entry name" value="IDURONATE 2-SULFATASE"/>
    <property type="match status" value="1"/>
</dbReference>
<dbReference type="InterPro" id="IPR000917">
    <property type="entry name" value="Sulfatase_N"/>
</dbReference>
<evidence type="ECO:0000313" key="9">
    <source>
        <dbReference type="EMBL" id="MDM4018280.1"/>
    </source>
</evidence>
<dbReference type="Gene3D" id="3.40.720.10">
    <property type="entry name" value="Alkaline Phosphatase, subunit A"/>
    <property type="match status" value="1"/>
</dbReference>
<proteinExistence type="inferred from homology"/>
<gene>
    <name evidence="9" type="ORF">QTN89_22710</name>
</gene>
<evidence type="ECO:0000256" key="1">
    <source>
        <dbReference type="ARBA" id="ARBA00001913"/>
    </source>
</evidence>
<dbReference type="Pfam" id="PF01847">
    <property type="entry name" value="VHL"/>
    <property type="match status" value="1"/>
</dbReference>
<dbReference type="SUPFAM" id="SSF53649">
    <property type="entry name" value="Alkaline phosphatase-like"/>
    <property type="match status" value="1"/>
</dbReference>